<protein>
    <recommendedName>
        <fullName evidence="5">EF-hand domain-containing protein</fullName>
    </recommendedName>
</protein>
<dbReference type="PANTHER" id="PTHR12832:SF11">
    <property type="entry name" value="LD23868P"/>
    <property type="match status" value="1"/>
</dbReference>
<dbReference type="Pfam" id="PF05794">
    <property type="entry name" value="Tcp11"/>
    <property type="match status" value="1"/>
</dbReference>
<feature type="region of interest" description="Disordered" evidence="2">
    <location>
        <begin position="322"/>
        <end position="352"/>
    </location>
</feature>
<dbReference type="SUPFAM" id="SSF47473">
    <property type="entry name" value="EF-hand"/>
    <property type="match status" value="1"/>
</dbReference>
<dbReference type="PANTHER" id="PTHR12832">
    <property type="entry name" value="TESTIS-SPECIFIC PROTEIN PBS13 T-COMPLEX 11"/>
    <property type="match status" value="1"/>
</dbReference>
<dbReference type="Proteomes" id="UP000002640">
    <property type="component" value="Unassembled WGS sequence"/>
</dbReference>
<dbReference type="InParanoid" id="G4ZJP4"/>
<feature type="compositionally biased region" description="Gly residues" evidence="2">
    <location>
        <begin position="837"/>
        <end position="849"/>
    </location>
</feature>
<evidence type="ECO:0000313" key="3">
    <source>
        <dbReference type="EMBL" id="EGZ18264.1"/>
    </source>
</evidence>
<dbReference type="InterPro" id="IPR008862">
    <property type="entry name" value="Tcp11"/>
</dbReference>
<evidence type="ECO:0008006" key="5">
    <source>
        <dbReference type="Google" id="ProtNLM"/>
    </source>
</evidence>
<feature type="region of interest" description="Disordered" evidence="2">
    <location>
        <begin position="467"/>
        <end position="495"/>
    </location>
</feature>
<feature type="compositionally biased region" description="Low complexity" evidence="2">
    <location>
        <begin position="94"/>
        <end position="105"/>
    </location>
</feature>
<feature type="compositionally biased region" description="Acidic residues" evidence="2">
    <location>
        <begin position="878"/>
        <end position="888"/>
    </location>
</feature>
<name>G4ZJP4_PHYSP</name>
<evidence type="ECO:0000313" key="4">
    <source>
        <dbReference type="Proteomes" id="UP000002640"/>
    </source>
</evidence>
<dbReference type="EMBL" id="JH159154">
    <property type="protein sequence ID" value="EGZ18264.1"/>
    <property type="molecule type" value="Genomic_DNA"/>
</dbReference>
<reference evidence="3 4" key="1">
    <citation type="journal article" date="2006" name="Science">
        <title>Phytophthora genome sequences uncover evolutionary origins and mechanisms of pathogenesis.</title>
        <authorList>
            <person name="Tyler B.M."/>
            <person name="Tripathy S."/>
            <person name="Zhang X."/>
            <person name="Dehal P."/>
            <person name="Jiang R.H."/>
            <person name="Aerts A."/>
            <person name="Arredondo F.D."/>
            <person name="Baxter L."/>
            <person name="Bensasson D."/>
            <person name="Beynon J.L."/>
            <person name="Chapman J."/>
            <person name="Damasceno C.M."/>
            <person name="Dorrance A.E."/>
            <person name="Dou D."/>
            <person name="Dickerman A.W."/>
            <person name="Dubchak I.L."/>
            <person name="Garbelotto M."/>
            <person name="Gijzen M."/>
            <person name="Gordon S.G."/>
            <person name="Govers F."/>
            <person name="Grunwald N.J."/>
            <person name="Huang W."/>
            <person name="Ivors K.L."/>
            <person name="Jones R.W."/>
            <person name="Kamoun S."/>
            <person name="Krampis K."/>
            <person name="Lamour K.H."/>
            <person name="Lee M.K."/>
            <person name="McDonald W.H."/>
            <person name="Medina M."/>
            <person name="Meijer H.J."/>
            <person name="Nordberg E.K."/>
            <person name="Maclean D.J."/>
            <person name="Ospina-Giraldo M.D."/>
            <person name="Morris P.F."/>
            <person name="Phuntumart V."/>
            <person name="Putnam N.H."/>
            <person name="Rash S."/>
            <person name="Rose J.K."/>
            <person name="Sakihama Y."/>
            <person name="Salamov A.A."/>
            <person name="Savidor A."/>
            <person name="Scheuring C.F."/>
            <person name="Smith B.M."/>
            <person name="Sobral B.W."/>
            <person name="Terry A."/>
            <person name="Torto-Alalibo T.A."/>
            <person name="Win J."/>
            <person name="Xu Z."/>
            <person name="Zhang H."/>
            <person name="Grigoriev I.V."/>
            <person name="Rokhsar D.S."/>
            <person name="Boore J.L."/>
        </authorList>
    </citation>
    <scope>NUCLEOTIDE SEQUENCE [LARGE SCALE GENOMIC DNA]</scope>
    <source>
        <strain evidence="3 4">P6497</strain>
    </source>
</reference>
<gene>
    <name evidence="3" type="ORF">PHYSODRAFT_346320</name>
</gene>
<evidence type="ECO:0000256" key="1">
    <source>
        <dbReference type="ARBA" id="ARBA00010954"/>
    </source>
</evidence>
<sequence>MEKPIEHQLLRLHVLLGDDEHQLDEVYQAFQEIDRSGKGQLKNVAELESVLREFLSPKDLKKIDVEKLLARFPTANKGFDYTAFCKALQQPPILQQQQQQSGRQSPSKRKLRSPTKLQQREQARMRIDQRLESQRLLMESVRHKLIRGVVGDDSDGYHGIQNALHRLDVAGDGYLDANVFMKKFVQRLKCPLTRPERELLLEQLRAQSTGKAEDVLDYEQLTVPTADWLRFLLHRFEKFDKKLHGSMKGALPTDVQGRSAVLKLTVDEAAQVTSLFLRSSTNSSPKRLHYHEFLVFVNECHRTPKVTAPPAIDTKSEIKQMLTAQPPPPTSPKSTEISQPERVSPDAASELDTSDMSVGDYLMYHATIQERRNFETLMEVLQDFKKKAAKGDQDIAIQPTLPPSIMVNQQKSKCQLRLEARSRLACCTPASASDLEAQLQSRIARAAEVRAVRTRQLSARARARVQHAQDVARGMRVKRHEETRRTRQFSASKLDEAARRRHEQLEQLQLQCKQRADLISEKVELVRADQSDRAARARRALAGQLDDAARRREQQTQQRVRRLSARWQSVESVKDRVARAKFIQRWFRRQVASRKTAAALRQVQQDVAKVVKCWGQMATASFEQCMTLLQQRPVVQAAQRLLKVLTAEEVRKVASPLPASPNGGGLSFRVLMMAGMISIHPNEIMGQDPSMRLHYAASVILSEMKSLSQCLKVKDDGFQSTQELTKCVSRLSARFAFYIEAFARWKARDAERLANELLASYRELMLVQRKYETQAQEAQNGVDGVHELLRQTQGQLMQMQRALERLLGRDGAKQKVEELGQSLKQEQDAGAQSVGAGVSGSGSSGGGNNGSSDDDTTLSSSPPIDSGDEGDQGKKGDDDEEMQGDDEPESKTSNAVPPSVNQALLADRKLVHELILNPQFQIPRDKDVEASAAAVASKQSVAAMAVRVREAMTKAFWDRVIEANDVETLLARTEELRTTFRDALGGGSGAGLGSGLSALADQVDSALRPDQLRELMQDPMRNVHAIQARCNGVLDAIERTEAPTRAESTRGFRSDWAQRIAAGVMTPVQLLVAFLAFALDKVDELRSDVLNAHLGLLGAYLQRHGVEYEQRQLQARLAEAGSFEAGFPMTVKWLGLELEAYLSRSEVNDAERSRLARYDGAAFERFVRASIWSLVEKHIDGTASRAWPETFELDIPRIRAWRDVLDRIAVVSSLLALVQEYVARRSLTTPVGFFQAVGQQLSTLLRSPGVSGAQLAAQATQDVRQLESSRSEYAQQELEALEKRLLGSFAADNPVFKLFFSRAARAFETALLSKGSNSNDLHPSLAPFAAEITEATSVLRHLAKHNESVYASLYNSIIKTLVPAP</sequence>
<dbReference type="KEGG" id="psoj:PHYSODRAFT_346320"/>
<evidence type="ECO:0000256" key="2">
    <source>
        <dbReference type="SAM" id="MobiDB-lite"/>
    </source>
</evidence>
<accession>G4ZJP4</accession>
<feature type="region of interest" description="Disordered" evidence="2">
    <location>
        <begin position="822"/>
        <end position="898"/>
    </location>
</feature>
<dbReference type="InterPro" id="IPR011992">
    <property type="entry name" value="EF-hand-dom_pair"/>
</dbReference>
<comment type="similarity">
    <text evidence="1">Belongs to the TCP11 family.</text>
</comment>
<organism evidence="3 4">
    <name type="scientific">Phytophthora sojae (strain P6497)</name>
    <name type="common">Soybean stem and root rot agent</name>
    <name type="synonym">Phytophthora megasperma f. sp. glycines</name>
    <dbReference type="NCBI Taxonomy" id="1094619"/>
    <lineage>
        <taxon>Eukaryota</taxon>
        <taxon>Sar</taxon>
        <taxon>Stramenopiles</taxon>
        <taxon>Oomycota</taxon>
        <taxon>Peronosporomycetes</taxon>
        <taxon>Peronosporales</taxon>
        <taxon>Peronosporaceae</taxon>
        <taxon>Phytophthora</taxon>
    </lineage>
</organism>
<keyword evidence="4" id="KW-1185">Reference proteome</keyword>
<dbReference type="GO" id="GO:0007165">
    <property type="term" value="P:signal transduction"/>
    <property type="evidence" value="ECO:0007669"/>
    <property type="project" value="TreeGrafter"/>
</dbReference>
<feature type="region of interest" description="Disordered" evidence="2">
    <location>
        <begin position="94"/>
        <end position="122"/>
    </location>
</feature>
<dbReference type="Gene3D" id="1.10.238.10">
    <property type="entry name" value="EF-hand"/>
    <property type="match status" value="1"/>
</dbReference>
<dbReference type="RefSeq" id="XP_009527322.1">
    <property type="nucleotide sequence ID" value="XM_009529027.1"/>
</dbReference>
<proteinExistence type="inferred from homology"/>
<dbReference type="GeneID" id="20648780"/>